<dbReference type="Proteomes" id="UP000094893">
    <property type="component" value="Unassembled WGS sequence"/>
</dbReference>
<keyword evidence="9" id="KW-1185">Reference proteome</keyword>
<evidence type="ECO:0000256" key="1">
    <source>
        <dbReference type="ARBA" id="ARBA00022448"/>
    </source>
</evidence>
<keyword evidence="1" id="KW-0813">Transport</keyword>
<evidence type="ECO:0000313" key="8">
    <source>
        <dbReference type="Proteomes" id="UP000094893"/>
    </source>
</evidence>
<dbReference type="InterPro" id="IPR003593">
    <property type="entry name" value="AAA+_ATPase"/>
</dbReference>
<dbReference type="InterPro" id="IPR017871">
    <property type="entry name" value="ABC_transporter-like_CS"/>
</dbReference>
<evidence type="ECO:0000259" key="5">
    <source>
        <dbReference type="PROSITE" id="PS50893"/>
    </source>
</evidence>
<dbReference type="InterPro" id="IPR003439">
    <property type="entry name" value="ABC_transporter-like_ATP-bd"/>
</dbReference>
<dbReference type="Pfam" id="PF00005">
    <property type="entry name" value="ABC_tran"/>
    <property type="match status" value="1"/>
</dbReference>
<dbReference type="InterPro" id="IPR027417">
    <property type="entry name" value="P-loop_NTPase"/>
</dbReference>
<gene>
    <name evidence="6" type="ORF">A6M23_20260</name>
    <name evidence="7" type="ORF">A6P07_14720</name>
</gene>
<reference evidence="7 8" key="1">
    <citation type="journal article" date="2016" name="Int. J. Mol. Sci.">
        <title>Comparative genomics of the extreme acidophile Acidithiobacillus thiooxidans reveals intraspecific divergence and niche adaptation.</title>
        <authorList>
            <person name="Zhang X."/>
            <person name="Feng X."/>
            <person name="Tao J."/>
            <person name="Ma L."/>
            <person name="Xiao Y."/>
            <person name="Liang Y."/>
            <person name="Liu X."/>
            <person name="Yin H."/>
        </authorList>
    </citation>
    <scope>NUCLEOTIDE SEQUENCE [LARGE SCALE GENOMIC DNA]</scope>
    <source>
        <strain evidence="7 8">A02</strain>
        <strain evidence="6">DXS-W</strain>
    </source>
</reference>
<dbReference type="Gene3D" id="3.40.50.300">
    <property type="entry name" value="P-loop containing nucleotide triphosphate hydrolases"/>
    <property type="match status" value="1"/>
</dbReference>
<dbReference type="GO" id="GO:0005524">
    <property type="term" value="F:ATP binding"/>
    <property type="evidence" value="ECO:0007669"/>
    <property type="project" value="UniProtKB-KW"/>
</dbReference>
<organism evidence="7 8">
    <name type="scientific">Acidithiobacillus thiooxidans</name>
    <name type="common">Thiobacillus thiooxidans</name>
    <dbReference type="NCBI Taxonomy" id="930"/>
    <lineage>
        <taxon>Bacteria</taxon>
        <taxon>Pseudomonadati</taxon>
        <taxon>Pseudomonadota</taxon>
        <taxon>Acidithiobacillia</taxon>
        <taxon>Acidithiobacillales</taxon>
        <taxon>Acidithiobacillaceae</taxon>
        <taxon>Acidithiobacillus</taxon>
    </lineage>
</organism>
<name>A0A1C2I2Y4_ACITH</name>
<dbReference type="EMBL" id="LWRY01000302">
    <property type="protein sequence ID" value="OCX67760.1"/>
    <property type="molecule type" value="Genomic_DNA"/>
</dbReference>
<evidence type="ECO:0000256" key="2">
    <source>
        <dbReference type="ARBA" id="ARBA00022741"/>
    </source>
</evidence>
<proteinExistence type="predicted"/>
<dbReference type="EMBL" id="LWSA01000202">
    <property type="protein sequence ID" value="OCX70247.1"/>
    <property type="molecule type" value="Genomic_DNA"/>
</dbReference>
<dbReference type="PANTHER" id="PTHR43023">
    <property type="entry name" value="PROTEIN TRIGALACTOSYLDIACYLGLYCEROL 3, CHLOROPLASTIC"/>
    <property type="match status" value="1"/>
</dbReference>
<keyword evidence="2" id="KW-0547">Nucleotide-binding</keyword>
<dbReference type="eggNOG" id="COG1127">
    <property type="taxonomic scope" value="Bacteria"/>
</dbReference>
<dbReference type="OrthoDB" id="5298328at2"/>
<accession>A0A1C2I2Y4</accession>
<dbReference type="PROSITE" id="PS00211">
    <property type="entry name" value="ABC_TRANSPORTER_1"/>
    <property type="match status" value="1"/>
</dbReference>
<dbReference type="Proteomes" id="UP000095008">
    <property type="component" value="Unassembled WGS sequence"/>
</dbReference>
<comment type="caution">
    <text evidence="7">The sequence shown here is derived from an EMBL/GenBank/DDBJ whole genome shotgun (WGS) entry which is preliminary data.</text>
</comment>
<sequence>MERPDAIILENIGTRFGDYWIHRNLDLTVHCGEILAIVGGSGTGKTTLLRAMMGLVPIADGKLTILGKNPQTLTLREQIALRQRWGVLFQQGALFSALTVFENIAFPLREWGHLTRSEINDLVALKLQMVGLQPKDAWKLPAELSGGMIKRVALARALAMEAEILFLDEPTSGLDPIAASDFDALLRQVHADIGFTVVMVSHDLDSLAATASRVAVLADHKVLTVGPLNAVQAVDHLYIQAFFHGERGERLLNSLRATGKLPTLPSDDQSGWVRQSDPAPARP</sequence>
<evidence type="ECO:0000313" key="6">
    <source>
        <dbReference type="EMBL" id="OCX67760.1"/>
    </source>
</evidence>
<dbReference type="PROSITE" id="PS50893">
    <property type="entry name" value="ABC_TRANSPORTER_2"/>
    <property type="match status" value="1"/>
</dbReference>
<dbReference type="AlphaFoldDB" id="A0A1C2I2Y4"/>
<dbReference type="SUPFAM" id="SSF52540">
    <property type="entry name" value="P-loop containing nucleoside triphosphate hydrolases"/>
    <property type="match status" value="1"/>
</dbReference>
<keyword evidence="3 7" id="KW-0067">ATP-binding</keyword>
<dbReference type="SMART" id="SM00382">
    <property type="entry name" value="AAA"/>
    <property type="match status" value="1"/>
</dbReference>
<evidence type="ECO:0000256" key="4">
    <source>
        <dbReference type="SAM" id="MobiDB-lite"/>
    </source>
</evidence>
<dbReference type="STRING" id="930.GCA_002079865_01994"/>
<dbReference type="PANTHER" id="PTHR43023:SF3">
    <property type="entry name" value="PROTEIN TRIGALACTOSYLDIACYLGLYCEROL 3, CHLOROPLASTIC"/>
    <property type="match status" value="1"/>
</dbReference>
<feature type="region of interest" description="Disordered" evidence="4">
    <location>
        <begin position="262"/>
        <end position="283"/>
    </location>
</feature>
<evidence type="ECO:0000313" key="9">
    <source>
        <dbReference type="Proteomes" id="UP000095008"/>
    </source>
</evidence>
<dbReference type="RefSeq" id="WP_024893533.1">
    <property type="nucleotide sequence ID" value="NZ_JABBDV010000031.1"/>
</dbReference>
<dbReference type="GO" id="GO:0016887">
    <property type="term" value="F:ATP hydrolysis activity"/>
    <property type="evidence" value="ECO:0007669"/>
    <property type="project" value="InterPro"/>
</dbReference>
<feature type="domain" description="ABC transporter" evidence="5">
    <location>
        <begin position="7"/>
        <end position="244"/>
    </location>
</feature>
<protein>
    <submittedName>
        <fullName evidence="7">ABC transporter ATP-binding protein</fullName>
    </submittedName>
</protein>
<evidence type="ECO:0000313" key="7">
    <source>
        <dbReference type="EMBL" id="OCX70247.1"/>
    </source>
</evidence>
<evidence type="ECO:0000256" key="3">
    <source>
        <dbReference type="ARBA" id="ARBA00022840"/>
    </source>
</evidence>